<keyword evidence="2" id="KW-1185">Reference proteome</keyword>
<dbReference type="Proteomes" id="UP000824533">
    <property type="component" value="Linkage Group LG11"/>
</dbReference>
<accession>A0ACC1D2B9</accession>
<proteinExistence type="predicted"/>
<name>A0ACC1D2B9_9NEOP</name>
<evidence type="ECO:0000313" key="2">
    <source>
        <dbReference type="Proteomes" id="UP000824533"/>
    </source>
</evidence>
<protein>
    <submittedName>
        <fullName evidence="1">Uncharacterized protein</fullName>
    </submittedName>
</protein>
<comment type="caution">
    <text evidence="1">The sequence shown here is derived from an EMBL/GenBank/DDBJ whole genome shotgun (WGS) entry which is preliminary data.</text>
</comment>
<reference evidence="1 2" key="1">
    <citation type="journal article" date="2021" name="Front. Genet.">
        <title>Chromosome-Level Genome Assembly Reveals Significant Gene Expansion in the Toll and IMD Signaling Pathways of Dendrolimus kikuchii.</title>
        <authorList>
            <person name="Zhou J."/>
            <person name="Wu P."/>
            <person name="Xiong Z."/>
            <person name="Liu N."/>
            <person name="Zhao N."/>
            <person name="Ji M."/>
            <person name="Qiu Y."/>
            <person name="Yang B."/>
        </authorList>
    </citation>
    <scope>NUCLEOTIDE SEQUENCE [LARGE SCALE GENOMIC DNA]</scope>
    <source>
        <strain evidence="1">Ann1</strain>
    </source>
</reference>
<gene>
    <name evidence="1" type="ORF">K1T71_006405</name>
</gene>
<organism evidence="1 2">
    <name type="scientific">Dendrolimus kikuchii</name>
    <dbReference type="NCBI Taxonomy" id="765133"/>
    <lineage>
        <taxon>Eukaryota</taxon>
        <taxon>Metazoa</taxon>
        <taxon>Ecdysozoa</taxon>
        <taxon>Arthropoda</taxon>
        <taxon>Hexapoda</taxon>
        <taxon>Insecta</taxon>
        <taxon>Pterygota</taxon>
        <taxon>Neoptera</taxon>
        <taxon>Endopterygota</taxon>
        <taxon>Lepidoptera</taxon>
        <taxon>Glossata</taxon>
        <taxon>Ditrysia</taxon>
        <taxon>Bombycoidea</taxon>
        <taxon>Lasiocampidae</taxon>
        <taxon>Dendrolimus</taxon>
    </lineage>
</organism>
<evidence type="ECO:0000313" key="1">
    <source>
        <dbReference type="EMBL" id="KAJ0177532.1"/>
    </source>
</evidence>
<sequence length="497" mass="56877">MVLETKKGDQQKRTRNLLISISLGIFCAILSILTATLDPLLLFVRSKLRLVNEGLIHEILRTEYKGLYIEFYVFNVTNGDRFLSGEDQKLQLQEVGPFVYQEYRTNEDIEILPNENVMRYTPNIRAEFIPEASIGDPKNITLNLPNFAFLSITATLSTYPFIVRKLYQLIAAQQNAKPIIKQDVYSFLWDYKDPLVTIVNKVVPGLFYYENIAIADRLYDPQMVYRLELGATEEDKFQVKWVNKTLRNKMAGNKPRDASYNNTYEGMGYPPQLPPDAPRHFYRHGICKTFELQYIGNTMLCLNTEGQAFNYSRRTFENKKLCDVKGYCPYGLLDLSDCFMGIPVALSRGHFTDADPALFNRIDGLQPDPVKHENYFLIEPKVGLLISGKTSLQANLVMGNLKYSPRVHMFTDMVIPLVSARAITPPLPDIIQTKLDLFFLKGYKVMLVIEIALGLAGILLFGRASLLLYSKYTYRGEIVLFQQVPNPNNTEDIFNKN</sequence>
<dbReference type="EMBL" id="CM034397">
    <property type="protein sequence ID" value="KAJ0177532.1"/>
    <property type="molecule type" value="Genomic_DNA"/>
</dbReference>